<feature type="compositionally biased region" description="Low complexity" evidence="22">
    <location>
        <begin position="306"/>
        <end position="316"/>
    </location>
</feature>
<evidence type="ECO:0000256" key="12">
    <source>
        <dbReference type="ARBA" id="ARBA00022843"/>
    </source>
</evidence>
<keyword evidence="8" id="KW-0808">Transferase</keyword>
<keyword evidence="6" id="KW-0488">Methylation</keyword>
<accession>A0A1G2CIJ7</accession>
<evidence type="ECO:0000256" key="19">
    <source>
        <dbReference type="ARBA" id="ARBA00044678"/>
    </source>
</evidence>
<dbReference type="InterPro" id="IPR002008">
    <property type="entry name" value="DNA_pol_X_beta-like"/>
</dbReference>
<dbReference type="InterPro" id="IPR003141">
    <property type="entry name" value="Pol/His_phosphatase_N"/>
</dbReference>
<evidence type="ECO:0000256" key="21">
    <source>
        <dbReference type="ARBA" id="ARBA00049244"/>
    </source>
</evidence>
<evidence type="ECO:0000256" key="15">
    <source>
        <dbReference type="ARBA" id="ARBA00023204"/>
    </source>
</evidence>
<keyword evidence="9" id="KW-0548">Nucleotidyltransferase</keyword>
<dbReference type="GO" id="GO:0008270">
    <property type="term" value="F:zinc ion binding"/>
    <property type="evidence" value="ECO:0007669"/>
    <property type="project" value="TreeGrafter"/>
</dbReference>
<dbReference type="Proteomes" id="UP000176287">
    <property type="component" value="Unassembled WGS sequence"/>
</dbReference>
<dbReference type="Gene3D" id="1.10.150.110">
    <property type="entry name" value="DNA polymerase beta, N-terminal domain-like"/>
    <property type="match status" value="1"/>
</dbReference>
<gene>
    <name evidence="26" type="ORF">A3B13_02870</name>
</gene>
<evidence type="ECO:0000256" key="9">
    <source>
        <dbReference type="ARBA" id="ARBA00022695"/>
    </source>
</evidence>
<evidence type="ECO:0000256" key="13">
    <source>
        <dbReference type="ARBA" id="ARBA00022932"/>
    </source>
</evidence>
<evidence type="ECO:0000256" key="8">
    <source>
        <dbReference type="ARBA" id="ARBA00022679"/>
    </source>
</evidence>
<dbReference type="FunFam" id="3.20.20.140:FF:000047">
    <property type="entry name" value="PHP domain-containing protein"/>
    <property type="match status" value="1"/>
</dbReference>
<evidence type="ECO:0000313" key="27">
    <source>
        <dbReference type="Proteomes" id="UP000176287"/>
    </source>
</evidence>
<feature type="domain" description="Helix-hairpin-helix DNA-binding motif class 1" evidence="23">
    <location>
        <begin position="56"/>
        <end position="75"/>
    </location>
</feature>
<dbReference type="NCBIfam" id="NF006375">
    <property type="entry name" value="PRK08609.1"/>
    <property type="match status" value="1"/>
</dbReference>
<dbReference type="CDD" id="cd00141">
    <property type="entry name" value="NT_POLXc"/>
    <property type="match status" value="1"/>
</dbReference>
<evidence type="ECO:0000256" key="5">
    <source>
        <dbReference type="ARBA" id="ARBA00020020"/>
    </source>
</evidence>
<dbReference type="AlphaFoldDB" id="A0A1G2CIJ7"/>
<feature type="domain" description="Helix-hairpin-helix DNA-binding motif class 1" evidence="23">
    <location>
        <begin position="33"/>
        <end position="52"/>
    </location>
</feature>
<keyword evidence="7" id="KW-0237">DNA synthesis</keyword>
<dbReference type="SUPFAM" id="SSF81301">
    <property type="entry name" value="Nucleotidyltransferase"/>
    <property type="match status" value="1"/>
</dbReference>
<comment type="catalytic activity">
    <reaction evidence="19">
        <text>a 5'-end 2'-deoxyribose-2'-deoxyribonucleotide-DNA = (2E,4S)-4-hydroxypenten-2-al-5-phosphate + a 5'-end 5'-phospho-2'-deoxyribonucleoside-DNA + H(+)</text>
        <dbReference type="Rhea" id="RHEA:76255"/>
        <dbReference type="Rhea" id="RHEA-COMP:13180"/>
        <dbReference type="Rhea" id="RHEA-COMP:18657"/>
        <dbReference type="ChEBI" id="CHEBI:15378"/>
        <dbReference type="ChEBI" id="CHEBI:136412"/>
        <dbReference type="ChEBI" id="CHEBI:195194"/>
        <dbReference type="ChEBI" id="CHEBI:195195"/>
    </reaction>
</comment>
<evidence type="ECO:0000256" key="17">
    <source>
        <dbReference type="ARBA" id="ARBA00035726"/>
    </source>
</evidence>
<evidence type="ECO:0000256" key="7">
    <source>
        <dbReference type="ARBA" id="ARBA00022634"/>
    </source>
</evidence>
<evidence type="ECO:0000256" key="14">
    <source>
        <dbReference type="ARBA" id="ARBA00023053"/>
    </source>
</evidence>
<evidence type="ECO:0000256" key="4">
    <source>
        <dbReference type="ARBA" id="ARBA00012720"/>
    </source>
</evidence>
<organism evidence="26 27">
    <name type="scientific">Candidatus Liptonbacteria bacterium RIFCSPLOWO2_01_FULL_45_15</name>
    <dbReference type="NCBI Taxonomy" id="1798649"/>
    <lineage>
        <taxon>Bacteria</taxon>
        <taxon>Candidatus Liptoniibacteriota</taxon>
    </lineage>
</organism>
<keyword evidence="10" id="KW-0235">DNA replication</keyword>
<dbReference type="STRING" id="1798649.A3B13_02870"/>
<dbReference type="PRINTS" id="PR00870">
    <property type="entry name" value="DNAPOLXBETA"/>
</dbReference>
<dbReference type="Pfam" id="PF14520">
    <property type="entry name" value="HHH_5"/>
    <property type="match status" value="1"/>
</dbReference>
<evidence type="ECO:0000256" key="1">
    <source>
        <dbReference type="ARBA" id="ARBA00001946"/>
    </source>
</evidence>
<keyword evidence="12" id="KW-0832">Ubl conjugation</keyword>
<dbReference type="InterPro" id="IPR016195">
    <property type="entry name" value="Pol/histidinol_Pase-like"/>
</dbReference>
<dbReference type="SMART" id="SM00278">
    <property type="entry name" value="HhH1"/>
    <property type="match status" value="4"/>
</dbReference>
<dbReference type="CDD" id="cd07436">
    <property type="entry name" value="PHP_PolX"/>
    <property type="match status" value="1"/>
</dbReference>
<sequence length="602" mass="66037">MALSNQEIARILREIGEYLEMQDVPFKPRAYEKAALAVEGLGEEEAGDIYKSGGIKALKEISGVGSSIAETIEELLKTGRSKHHEELKKKTPVDLAELTRVEGLGPKSIKKLYKELGIKNIKDLEKAAKSGKISGLEGFGEKSEQKIINGVEFIKKTGGRFLLGSILPVANMIEGRLKSLSGVEKATVAGSARRRKETVGDVDVLVASNNPKKVMGYFTGMPEVVHIIASGGTKSSIKLSSGLNVDLRVVPPESYGAALNYFTGSKDHNVALRKLAIEKGWKLNEYGLFRNADSRRPHADQRGNSQRKSASSQRSSALMLAGKAEEEIYRALGMDYIEPEMRENTGEIELALKHNLPKLVEYEDLQGDLQTQTNWTDGSDSIENMARAAIKAGLKYIAITDHTKGLAMTGGLDEKRILKQMAEIDKINKKFTGRIKILKGTECDILKDGSLDLPDSVLSKLDVVGISVHSLFNLSEADQTARVKRAMSNPNADILFHPTGRLINKREAIKLDMEEIIAHAKKTGTILEANAEPNRLDLKDEHIRKAIDSGIKISIDSDAHSAGQVGFMELGIAQARRGWATKKDVINAWPLETTLKFLKGHR</sequence>
<dbReference type="SMART" id="SM00481">
    <property type="entry name" value="POLIIIAc"/>
    <property type="match status" value="1"/>
</dbReference>
<evidence type="ECO:0000259" key="23">
    <source>
        <dbReference type="SMART" id="SM00278"/>
    </source>
</evidence>
<dbReference type="Gene3D" id="3.20.20.140">
    <property type="entry name" value="Metal-dependent hydrolases"/>
    <property type="match status" value="1"/>
</dbReference>
<evidence type="ECO:0000256" key="20">
    <source>
        <dbReference type="ARBA" id="ARBA00045548"/>
    </source>
</evidence>
<dbReference type="Gene3D" id="1.10.150.20">
    <property type="entry name" value="5' to 3' exonuclease, C-terminal subdomain"/>
    <property type="match status" value="1"/>
</dbReference>
<dbReference type="Pfam" id="PF14791">
    <property type="entry name" value="DNA_pol_B_thumb"/>
    <property type="match status" value="1"/>
</dbReference>
<evidence type="ECO:0000256" key="18">
    <source>
        <dbReference type="ARBA" id="ARBA00044632"/>
    </source>
</evidence>
<dbReference type="Pfam" id="PF14716">
    <property type="entry name" value="HHH_8"/>
    <property type="match status" value="1"/>
</dbReference>
<keyword evidence="13" id="KW-0239">DNA-directed DNA polymerase</keyword>
<dbReference type="InterPro" id="IPR003583">
    <property type="entry name" value="Hlx-hairpin-Hlx_DNA-bd_motif"/>
</dbReference>
<dbReference type="InterPro" id="IPR037160">
    <property type="entry name" value="DNA_Pol_thumb_sf"/>
</dbReference>
<reference evidence="26 27" key="1">
    <citation type="journal article" date="2016" name="Nat. Commun.">
        <title>Thousands of microbial genomes shed light on interconnected biogeochemical processes in an aquifer system.</title>
        <authorList>
            <person name="Anantharaman K."/>
            <person name="Brown C.T."/>
            <person name="Hug L.A."/>
            <person name="Sharon I."/>
            <person name="Castelle C.J."/>
            <person name="Probst A.J."/>
            <person name="Thomas B.C."/>
            <person name="Singh A."/>
            <person name="Wilkins M.J."/>
            <person name="Karaoz U."/>
            <person name="Brodie E.L."/>
            <person name="Williams K.H."/>
            <person name="Hubbard S.S."/>
            <person name="Banfield J.F."/>
        </authorList>
    </citation>
    <scope>NUCLEOTIDE SEQUENCE [LARGE SCALE GENOMIC DNA]</scope>
</reference>
<dbReference type="EMBL" id="MHKZ01000004">
    <property type="protein sequence ID" value="OGZ01209.1"/>
    <property type="molecule type" value="Genomic_DNA"/>
</dbReference>
<comment type="catalytic activity">
    <reaction evidence="18">
        <text>2'-deoxyribonucleotide-(2'-deoxyribose 5'-phosphate)-2'-deoxyribonucleotide-DNA = a 3'-end 2'-deoxyribonucleotide-(2,3-dehydro-2,3-deoxyribose 5'-phosphate)-DNA + a 5'-end 5'-phospho-2'-deoxyribonucleoside-DNA + H(+)</text>
        <dbReference type="Rhea" id="RHEA:66592"/>
        <dbReference type="Rhea" id="RHEA-COMP:13180"/>
        <dbReference type="Rhea" id="RHEA-COMP:16897"/>
        <dbReference type="Rhea" id="RHEA-COMP:17067"/>
        <dbReference type="ChEBI" id="CHEBI:15378"/>
        <dbReference type="ChEBI" id="CHEBI:136412"/>
        <dbReference type="ChEBI" id="CHEBI:157695"/>
        <dbReference type="ChEBI" id="CHEBI:167181"/>
        <dbReference type="EC" id="4.2.99.18"/>
    </reaction>
</comment>
<dbReference type="SUPFAM" id="SSF89550">
    <property type="entry name" value="PHP domain-like"/>
    <property type="match status" value="1"/>
</dbReference>
<comment type="cofactor">
    <cofactor evidence="1">
        <name>Mg(2+)</name>
        <dbReference type="ChEBI" id="CHEBI:18420"/>
    </cofactor>
</comment>
<comment type="subcellular location">
    <subcellularLocation>
        <location evidence="2">Cytoplasm</location>
    </subcellularLocation>
</comment>
<keyword evidence="14" id="KW-0915">Sodium</keyword>
<dbReference type="GO" id="GO:0140078">
    <property type="term" value="F:class I DNA-(apurinic or apyrimidinic site) endonuclease activity"/>
    <property type="evidence" value="ECO:0007669"/>
    <property type="project" value="UniProtKB-EC"/>
</dbReference>
<dbReference type="EC" id="4.2.99.18" evidence="4"/>
<proteinExistence type="predicted"/>
<feature type="region of interest" description="Disordered" evidence="22">
    <location>
        <begin position="292"/>
        <end position="316"/>
    </location>
</feature>
<dbReference type="PIRSF" id="PIRSF005047">
    <property type="entry name" value="UCP005047_YshC"/>
    <property type="match status" value="1"/>
</dbReference>
<dbReference type="GO" id="GO:0003887">
    <property type="term" value="F:DNA-directed DNA polymerase activity"/>
    <property type="evidence" value="ECO:0007669"/>
    <property type="project" value="UniProtKB-KW"/>
</dbReference>
<dbReference type="InterPro" id="IPR010996">
    <property type="entry name" value="HHH_MUS81"/>
</dbReference>
<dbReference type="SUPFAM" id="SSF47802">
    <property type="entry name" value="DNA polymerase beta, N-terminal domain-like"/>
    <property type="match status" value="1"/>
</dbReference>
<evidence type="ECO:0000256" key="6">
    <source>
        <dbReference type="ARBA" id="ARBA00022481"/>
    </source>
</evidence>
<dbReference type="SMART" id="SM00483">
    <property type="entry name" value="POLXc"/>
    <property type="match status" value="1"/>
</dbReference>
<comment type="catalytic activity">
    <reaction evidence="21">
        <text>DNA(n) + a 2'-deoxyribonucleoside 5'-triphosphate = DNA(n+1) + diphosphate</text>
        <dbReference type="Rhea" id="RHEA:22508"/>
        <dbReference type="Rhea" id="RHEA-COMP:17339"/>
        <dbReference type="Rhea" id="RHEA-COMP:17340"/>
        <dbReference type="ChEBI" id="CHEBI:33019"/>
        <dbReference type="ChEBI" id="CHEBI:61560"/>
        <dbReference type="ChEBI" id="CHEBI:173112"/>
        <dbReference type="EC" id="2.7.7.7"/>
    </reaction>
</comment>
<feature type="compositionally biased region" description="Basic and acidic residues" evidence="22">
    <location>
        <begin position="292"/>
        <end position="301"/>
    </location>
</feature>
<protein>
    <recommendedName>
        <fullName evidence="5">DNA polymerase beta</fullName>
        <ecNumber evidence="3">2.7.7.7</ecNumber>
        <ecNumber evidence="4">4.2.99.18</ecNumber>
    </recommendedName>
    <alternativeName>
        <fullName evidence="16">5'-deoxyribose-phosphate lyase</fullName>
    </alternativeName>
    <alternativeName>
        <fullName evidence="17">AP lyase</fullName>
    </alternativeName>
</protein>
<dbReference type="GO" id="GO:0005829">
    <property type="term" value="C:cytosol"/>
    <property type="evidence" value="ECO:0007669"/>
    <property type="project" value="TreeGrafter"/>
</dbReference>
<dbReference type="InterPro" id="IPR027421">
    <property type="entry name" value="DNA_pol_lamdba_lyase_dom_sf"/>
</dbReference>
<dbReference type="InterPro" id="IPR022312">
    <property type="entry name" value="DNA_pol_X"/>
</dbReference>
<dbReference type="PANTHER" id="PTHR36928">
    <property type="entry name" value="PHOSPHATASE YCDX-RELATED"/>
    <property type="match status" value="1"/>
</dbReference>
<dbReference type="GO" id="GO:0042578">
    <property type="term" value="F:phosphoric ester hydrolase activity"/>
    <property type="evidence" value="ECO:0007669"/>
    <property type="project" value="TreeGrafter"/>
</dbReference>
<comment type="caution">
    <text evidence="26">The sequence shown here is derived from an EMBL/GenBank/DDBJ whole genome shotgun (WGS) entry which is preliminary data.</text>
</comment>
<keyword evidence="11" id="KW-0227">DNA damage</keyword>
<dbReference type="InterPro" id="IPR022311">
    <property type="entry name" value="PolX-like"/>
</dbReference>
<dbReference type="InterPro" id="IPR002054">
    <property type="entry name" value="DNA-dir_DNA_pol_X"/>
</dbReference>
<evidence type="ECO:0000256" key="3">
    <source>
        <dbReference type="ARBA" id="ARBA00012417"/>
    </source>
</evidence>
<dbReference type="Pfam" id="PF02811">
    <property type="entry name" value="PHP"/>
    <property type="match status" value="1"/>
</dbReference>
<dbReference type="InterPro" id="IPR047967">
    <property type="entry name" value="PolX_PHP"/>
</dbReference>
<feature type="domain" description="Helix-hairpin-helix DNA-binding motif class 1" evidence="23">
    <location>
        <begin position="96"/>
        <end position="115"/>
    </location>
</feature>
<feature type="domain" description="DNA-directed DNA polymerase X" evidence="25">
    <location>
        <begin position="3"/>
        <end position="343"/>
    </location>
</feature>
<dbReference type="InterPro" id="IPR043519">
    <property type="entry name" value="NT_sf"/>
</dbReference>
<evidence type="ECO:0000259" key="25">
    <source>
        <dbReference type="SMART" id="SM00483"/>
    </source>
</evidence>
<feature type="domain" description="Helix-hairpin-helix DNA-binding motif class 1" evidence="23">
    <location>
        <begin position="131"/>
        <end position="150"/>
    </location>
</feature>
<dbReference type="InterPro" id="IPR050243">
    <property type="entry name" value="PHP_phosphatase"/>
</dbReference>
<evidence type="ECO:0000313" key="26">
    <source>
        <dbReference type="EMBL" id="OGZ01209.1"/>
    </source>
</evidence>
<dbReference type="Gene3D" id="3.30.460.10">
    <property type="entry name" value="Beta Polymerase, domain 2"/>
    <property type="match status" value="1"/>
</dbReference>
<feature type="domain" description="Polymerase/histidinol phosphatase N-terminal" evidence="24">
    <location>
        <begin position="367"/>
        <end position="447"/>
    </location>
</feature>
<evidence type="ECO:0000256" key="16">
    <source>
        <dbReference type="ARBA" id="ARBA00035717"/>
    </source>
</evidence>
<dbReference type="PRINTS" id="PR00869">
    <property type="entry name" value="DNAPOLX"/>
</dbReference>
<dbReference type="Gene3D" id="3.30.210.10">
    <property type="entry name" value="DNA polymerase, thumb domain"/>
    <property type="match status" value="1"/>
</dbReference>
<evidence type="ECO:0000256" key="2">
    <source>
        <dbReference type="ARBA" id="ARBA00004496"/>
    </source>
</evidence>
<name>A0A1G2CIJ7_9BACT</name>
<dbReference type="GO" id="GO:0003677">
    <property type="term" value="F:DNA binding"/>
    <property type="evidence" value="ECO:0007669"/>
    <property type="project" value="InterPro"/>
</dbReference>
<comment type="function">
    <text evidence="20">Repair polymerase that plays a key role in base-excision repair. During this process, the damaged base is excised by specific DNA glycosylases, the DNA backbone is nicked at the abasic site by an apurinic/apyrimidic (AP) endonuclease, and POLB removes 5'-deoxyribose-phosphate from the preincised AP site acting as a 5'-deoxyribose-phosphate lyase (5'-dRP lyase); through its DNA polymerase activity, it adds one nucleotide to the 3' end of the arising single-nucleotide gap. Conducts 'gap-filling' DNA synthesis in a stepwise distributive fashion rather than in a processive fashion as for other DNA polymerases. It is also able to cleave sugar-phosphate bonds 3' to an intact AP site, acting as an AP lyase.</text>
</comment>
<evidence type="ECO:0000256" key="10">
    <source>
        <dbReference type="ARBA" id="ARBA00022705"/>
    </source>
</evidence>
<keyword evidence="15" id="KW-0234">DNA repair</keyword>
<dbReference type="GO" id="GO:0006281">
    <property type="term" value="P:DNA repair"/>
    <property type="evidence" value="ECO:0007669"/>
    <property type="project" value="UniProtKB-KW"/>
</dbReference>
<evidence type="ECO:0000256" key="22">
    <source>
        <dbReference type="SAM" id="MobiDB-lite"/>
    </source>
</evidence>
<dbReference type="InterPro" id="IPR004013">
    <property type="entry name" value="PHP_dom"/>
</dbReference>
<evidence type="ECO:0000259" key="24">
    <source>
        <dbReference type="SMART" id="SM00481"/>
    </source>
</evidence>
<evidence type="ECO:0000256" key="11">
    <source>
        <dbReference type="ARBA" id="ARBA00022763"/>
    </source>
</evidence>
<dbReference type="PANTHER" id="PTHR36928:SF1">
    <property type="entry name" value="PHOSPHATASE YCDX-RELATED"/>
    <property type="match status" value="1"/>
</dbReference>
<dbReference type="InterPro" id="IPR029398">
    <property type="entry name" value="PolB_thumb"/>
</dbReference>
<dbReference type="EC" id="2.7.7.7" evidence="3"/>